<gene>
    <name evidence="4" type="ORF">JOC54_000616</name>
</gene>
<organism evidence="4 5">
    <name type="scientific">Shouchella xiaoxiensis</name>
    <dbReference type="NCBI Taxonomy" id="766895"/>
    <lineage>
        <taxon>Bacteria</taxon>
        <taxon>Bacillati</taxon>
        <taxon>Bacillota</taxon>
        <taxon>Bacilli</taxon>
        <taxon>Bacillales</taxon>
        <taxon>Bacillaceae</taxon>
        <taxon>Shouchella</taxon>
    </lineage>
</organism>
<evidence type="ECO:0000256" key="1">
    <source>
        <dbReference type="ARBA" id="ARBA00023098"/>
    </source>
</evidence>
<feature type="active site" description="Proton acceptor" evidence="2">
    <location>
        <position position="183"/>
    </location>
</feature>
<keyword evidence="5" id="KW-1185">Reference proteome</keyword>
<comment type="caution">
    <text evidence="4">The sequence shown here is derived from an EMBL/GenBank/DDBJ whole genome shotgun (WGS) entry which is preliminary data.</text>
</comment>
<feature type="short sequence motif" description="GXSXG" evidence="2">
    <location>
        <begin position="36"/>
        <end position="40"/>
    </location>
</feature>
<evidence type="ECO:0000313" key="5">
    <source>
        <dbReference type="Proteomes" id="UP001179280"/>
    </source>
</evidence>
<dbReference type="Pfam" id="PF01734">
    <property type="entry name" value="Patatin"/>
    <property type="match status" value="1"/>
</dbReference>
<dbReference type="CDD" id="cd07207">
    <property type="entry name" value="Pat_ExoU_VipD_like"/>
    <property type="match status" value="1"/>
</dbReference>
<protein>
    <submittedName>
        <fullName evidence="4">NTE family protein</fullName>
    </submittedName>
</protein>
<reference evidence="4" key="1">
    <citation type="submission" date="2021-01" db="EMBL/GenBank/DDBJ databases">
        <title>Genomic Encyclopedia of Type Strains, Phase IV (KMG-IV): sequencing the most valuable type-strain genomes for metagenomic binning, comparative biology and taxonomic classification.</title>
        <authorList>
            <person name="Goeker M."/>
        </authorList>
    </citation>
    <scope>NUCLEOTIDE SEQUENCE</scope>
    <source>
        <strain evidence="4">DSM 21943</strain>
    </source>
</reference>
<evidence type="ECO:0000259" key="3">
    <source>
        <dbReference type="PROSITE" id="PS51635"/>
    </source>
</evidence>
<feature type="active site" description="Nucleophile" evidence="2">
    <location>
        <position position="38"/>
    </location>
</feature>
<feature type="short sequence motif" description="GXGXXG" evidence="2">
    <location>
        <begin position="9"/>
        <end position="14"/>
    </location>
</feature>
<sequence length="310" mass="35163">MKADAVFEGGGIRGIAFAGAIEAMEQRGVEWVRLAGTSVGSILASLLAAGYTSKEIHAELRLLNFKLLRGKTWLNHIPLIGNVSHLFLHLGMYKNDYIEQWMNQLLSAKGIRTFADLPKDSLKIIASDISNGQMLVFPDDLPRYGLKEKDMPVAKAVMMSTSIPFFYRPAKLKAKNGRSYIVDGGLLSNFPIWIFDVPEPRFPTFGFRFLKDTIEADSIIPTPIHLAQNIVKTMLQAHDMRHLNDEAKERTLQIYTGSINATDFHLNDEQMDTLYQSGFDSANRFLEQWNFEQHKQNRKARKSSKKQDIQ</sequence>
<dbReference type="PANTHER" id="PTHR46394">
    <property type="entry name" value="ANNEXIN"/>
    <property type="match status" value="1"/>
</dbReference>
<name>A0ABS2SPE6_9BACI</name>
<evidence type="ECO:0000313" key="4">
    <source>
        <dbReference type="EMBL" id="MBM7837385.1"/>
    </source>
</evidence>
<dbReference type="EMBL" id="JAFBCV010000001">
    <property type="protein sequence ID" value="MBM7837385.1"/>
    <property type="molecule type" value="Genomic_DNA"/>
</dbReference>
<dbReference type="InterPro" id="IPR002641">
    <property type="entry name" value="PNPLA_dom"/>
</dbReference>
<feature type="short sequence motif" description="DGA/G" evidence="2">
    <location>
        <begin position="183"/>
        <end position="185"/>
    </location>
</feature>
<dbReference type="InterPro" id="IPR052580">
    <property type="entry name" value="Lipid_Hydrolase"/>
</dbReference>
<evidence type="ECO:0000256" key="2">
    <source>
        <dbReference type="PROSITE-ProRule" id="PRU01161"/>
    </source>
</evidence>
<dbReference type="SUPFAM" id="SSF52151">
    <property type="entry name" value="FabD/lysophospholipase-like"/>
    <property type="match status" value="1"/>
</dbReference>
<proteinExistence type="predicted"/>
<dbReference type="RefSeq" id="WP_204464295.1">
    <property type="nucleotide sequence ID" value="NZ_JAFBCV010000001.1"/>
</dbReference>
<feature type="domain" description="PNPLA" evidence="3">
    <location>
        <begin position="5"/>
        <end position="196"/>
    </location>
</feature>
<dbReference type="PROSITE" id="PS51635">
    <property type="entry name" value="PNPLA"/>
    <property type="match status" value="1"/>
</dbReference>
<dbReference type="Gene3D" id="3.40.1090.10">
    <property type="entry name" value="Cytosolic phospholipase A2 catalytic domain"/>
    <property type="match status" value="2"/>
</dbReference>
<keyword evidence="1 2" id="KW-0443">Lipid metabolism</keyword>
<keyword evidence="2" id="KW-0378">Hydrolase</keyword>
<keyword evidence="2" id="KW-0442">Lipid degradation</keyword>
<dbReference type="Proteomes" id="UP001179280">
    <property type="component" value="Unassembled WGS sequence"/>
</dbReference>
<dbReference type="PANTHER" id="PTHR46394:SF1">
    <property type="entry name" value="PNPLA DOMAIN-CONTAINING PROTEIN"/>
    <property type="match status" value="1"/>
</dbReference>
<dbReference type="InterPro" id="IPR016035">
    <property type="entry name" value="Acyl_Trfase/lysoPLipase"/>
</dbReference>
<accession>A0ABS2SPE6</accession>